<dbReference type="EMBL" id="CP097506">
    <property type="protein sequence ID" value="URD95938.1"/>
    <property type="molecule type" value="Genomic_DNA"/>
</dbReference>
<keyword evidence="2" id="KW-1185">Reference proteome</keyword>
<feature type="non-terminal residue" evidence="1">
    <location>
        <position position="1"/>
    </location>
</feature>
<accession>A0A9E7JWH8</accession>
<dbReference type="AlphaFoldDB" id="A0A9E7JWH8"/>
<reference evidence="1" key="1">
    <citation type="submission" date="2022-05" db="EMBL/GenBank/DDBJ databases">
        <title>The Musa troglodytarum L. genome provides insights into the mechanism of non-climacteric behaviour and enrichment of carotenoids.</title>
        <authorList>
            <person name="Wang J."/>
        </authorList>
    </citation>
    <scope>NUCLEOTIDE SEQUENCE</scope>
    <source>
        <tissue evidence="1">Leaf</tissue>
    </source>
</reference>
<evidence type="ECO:0000313" key="1">
    <source>
        <dbReference type="EMBL" id="URD95938.1"/>
    </source>
</evidence>
<name>A0A9E7JWH8_9LILI</name>
<dbReference type="Proteomes" id="UP001055439">
    <property type="component" value="Chromosome 4"/>
</dbReference>
<evidence type="ECO:0000313" key="2">
    <source>
        <dbReference type="Proteomes" id="UP001055439"/>
    </source>
</evidence>
<protein>
    <submittedName>
        <fullName evidence="1">Uncharacterized protein</fullName>
    </submittedName>
</protein>
<sequence>GKIKEKREKFLFKTLPKQPNSSRDAHRLPPFLLRLGFDYASPTLIDPPQIRSPPPRFSSPPAPILQSLHRWCEILRDGWSLGIFCSSRGFPGAIGLGSCAGLGVTSIGAATRVSF</sequence>
<gene>
    <name evidence="1" type="ORF">MUK42_35240</name>
</gene>
<organism evidence="1 2">
    <name type="scientific">Musa troglodytarum</name>
    <name type="common">fe'i banana</name>
    <dbReference type="NCBI Taxonomy" id="320322"/>
    <lineage>
        <taxon>Eukaryota</taxon>
        <taxon>Viridiplantae</taxon>
        <taxon>Streptophyta</taxon>
        <taxon>Embryophyta</taxon>
        <taxon>Tracheophyta</taxon>
        <taxon>Spermatophyta</taxon>
        <taxon>Magnoliopsida</taxon>
        <taxon>Liliopsida</taxon>
        <taxon>Zingiberales</taxon>
        <taxon>Musaceae</taxon>
        <taxon>Musa</taxon>
    </lineage>
</organism>
<proteinExistence type="predicted"/>